<dbReference type="AlphaFoldDB" id="A0AA36JDJ7"/>
<evidence type="ECO:0000313" key="2">
    <source>
        <dbReference type="Proteomes" id="UP001178507"/>
    </source>
</evidence>
<keyword evidence="2" id="KW-1185">Reference proteome</keyword>
<name>A0AA36JDJ7_9DINO</name>
<dbReference type="EMBL" id="CAUJNA010003505">
    <property type="protein sequence ID" value="CAJ1403662.1"/>
    <property type="molecule type" value="Genomic_DNA"/>
</dbReference>
<sequence length="238" mass="26757">MFVVCIFLHRPFFSVPVVVQGLEVVEALGGRSLPCAEEERELSWEELVPLVDTTVHMDSFYPDFMRLLLDRPHDMVPVPLLMHAWAMWTRSAIPGWRPIGVQGSYASRPGLLQCWWFGTRKHGEDMFSYLHAHGVVCRPATSVSDVMAPLAMPVKSSSPIVCPAFSGRLRIEVQPPGAVGKPACAECGKRMLITNLWLVKTLMYQVTTSRKRQKVGENLHTDVQEECRATWRPDSGGR</sequence>
<proteinExistence type="predicted"/>
<protein>
    <submittedName>
        <fullName evidence="1">Uncharacterized protein</fullName>
    </submittedName>
</protein>
<evidence type="ECO:0000313" key="1">
    <source>
        <dbReference type="EMBL" id="CAJ1403662.1"/>
    </source>
</evidence>
<gene>
    <name evidence="1" type="ORF">EVOR1521_LOCUS26285</name>
</gene>
<reference evidence="1" key="1">
    <citation type="submission" date="2023-08" db="EMBL/GenBank/DDBJ databases">
        <authorList>
            <person name="Chen Y."/>
            <person name="Shah S."/>
            <person name="Dougan E. K."/>
            <person name="Thang M."/>
            <person name="Chan C."/>
        </authorList>
    </citation>
    <scope>NUCLEOTIDE SEQUENCE</scope>
</reference>
<organism evidence="1 2">
    <name type="scientific">Effrenium voratum</name>
    <dbReference type="NCBI Taxonomy" id="2562239"/>
    <lineage>
        <taxon>Eukaryota</taxon>
        <taxon>Sar</taxon>
        <taxon>Alveolata</taxon>
        <taxon>Dinophyceae</taxon>
        <taxon>Suessiales</taxon>
        <taxon>Symbiodiniaceae</taxon>
        <taxon>Effrenium</taxon>
    </lineage>
</organism>
<comment type="caution">
    <text evidence="1">The sequence shown here is derived from an EMBL/GenBank/DDBJ whole genome shotgun (WGS) entry which is preliminary data.</text>
</comment>
<accession>A0AA36JDJ7</accession>
<dbReference type="Proteomes" id="UP001178507">
    <property type="component" value="Unassembled WGS sequence"/>
</dbReference>